<dbReference type="InterPro" id="IPR036397">
    <property type="entry name" value="RNaseH_sf"/>
</dbReference>
<dbReference type="PANTHER" id="PTHR47326">
    <property type="entry name" value="TRANSPOSABLE ELEMENT TC3 TRANSPOSASE-LIKE PROTEIN"/>
    <property type="match status" value="1"/>
</dbReference>
<dbReference type="Gene3D" id="3.30.420.10">
    <property type="entry name" value="Ribonuclease H-like superfamily/Ribonuclease H"/>
    <property type="match status" value="1"/>
</dbReference>
<evidence type="ECO:0000259" key="1">
    <source>
        <dbReference type="Pfam" id="PF16087"/>
    </source>
</evidence>
<evidence type="ECO:0000313" key="2">
    <source>
        <dbReference type="EMBL" id="KAJ3666744.1"/>
    </source>
</evidence>
<evidence type="ECO:0000313" key="3">
    <source>
        <dbReference type="Proteomes" id="UP001168821"/>
    </source>
</evidence>
<dbReference type="Proteomes" id="UP001168821">
    <property type="component" value="Unassembled WGS sequence"/>
</dbReference>
<feature type="domain" description="DUF4817" evidence="1">
    <location>
        <begin position="8"/>
        <end position="57"/>
    </location>
</feature>
<dbReference type="Pfam" id="PF16087">
    <property type="entry name" value="DUF4817"/>
    <property type="match status" value="1"/>
</dbReference>
<dbReference type="AlphaFoldDB" id="A0AA38MTA1"/>
<protein>
    <recommendedName>
        <fullName evidence="1">DUF4817 domain-containing protein</fullName>
    </recommendedName>
</protein>
<dbReference type="EMBL" id="JALNTZ010000001">
    <property type="protein sequence ID" value="KAJ3666744.1"/>
    <property type="molecule type" value="Genomic_DNA"/>
</dbReference>
<name>A0AA38MTA1_9CUCU</name>
<proteinExistence type="predicted"/>
<sequence>MAMYTNIERTDMVLIYGEARGNAEEARRIYMERFPQRLAPAAGTFIKNVQHMRDHGTFKPQTQDRGRVRVRTRRILDVEPQILHTVEAEPGISTRRLAVRHGISQFIAWRTLKEQGLHPYHVQKVQALQPGDPARRQVFCRWLLHKAEEQPNFVNNLLTTDEAGFTRDGVFNMHNTHVWADENPHAIWEHRFQRKFHVNVWAGLVGGRLIGPHVLPPRLNGVRDLHFLENVLVDLLDDIPLDVRQNVWFLHDGAPPHNAREVRDWLDHNYNQRWIGRGGPVLWPARSPDLNPCDFYLWGHLKQLVYATPVDSVEELVDRIENAAQTIRQNPAVLSRVQESLIRRARACLDNNGLHFEQFL</sequence>
<keyword evidence="3" id="KW-1185">Reference proteome</keyword>
<accession>A0AA38MTA1</accession>
<gene>
    <name evidence="2" type="ORF">Zmor_002176</name>
</gene>
<comment type="caution">
    <text evidence="2">The sequence shown here is derived from an EMBL/GenBank/DDBJ whole genome shotgun (WGS) entry which is preliminary data.</text>
</comment>
<dbReference type="InterPro" id="IPR032135">
    <property type="entry name" value="DUF4817"/>
</dbReference>
<organism evidence="2 3">
    <name type="scientific">Zophobas morio</name>
    <dbReference type="NCBI Taxonomy" id="2755281"/>
    <lineage>
        <taxon>Eukaryota</taxon>
        <taxon>Metazoa</taxon>
        <taxon>Ecdysozoa</taxon>
        <taxon>Arthropoda</taxon>
        <taxon>Hexapoda</taxon>
        <taxon>Insecta</taxon>
        <taxon>Pterygota</taxon>
        <taxon>Neoptera</taxon>
        <taxon>Endopterygota</taxon>
        <taxon>Coleoptera</taxon>
        <taxon>Polyphaga</taxon>
        <taxon>Cucujiformia</taxon>
        <taxon>Tenebrionidae</taxon>
        <taxon>Zophobas</taxon>
    </lineage>
</organism>
<reference evidence="2" key="1">
    <citation type="journal article" date="2023" name="G3 (Bethesda)">
        <title>Whole genome assemblies of Zophobas morio and Tenebrio molitor.</title>
        <authorList>
            <person name="Kaur S."/>
            <person name="Stinson S.A."/>
            <person name="diCenzo G.C."/>
        </authorList>
    </citation>
    <scope>NUCLEOTIDE SEQUENCE</scope>
    <source>
        <strain evidence="2">QUZm001</strain>
    </source>
</reference>
<dbReference type="GO" id="GO:0003676">
    <property type="term" value="F:nucleic acid binding"/>
    <property type="evidence" value="ECO:0007669"/>
    <property type="project" value="InterPro"/>
</dbReference>
<dbReference type="PANTHER" id="PTHR47326:SF1">
    <property type="entry name" value="HTH PSQ-TYPE DOMAIN-CONTAINING PROTEIN"/>
    <property type="match status" value="1"/>
</dbReference>